<dbReference type="PANTHER" id="PTHR12505:SF24">
    <property type="entry name" value="PROTEIN WINGED EYE"/>
    <property type="match status" value="1"/>
</dbReference>
<feature type="compositionally biased region" description="Basic residues" evidence="2">
    <location>
        <begin position="1867"/>
        <end position="1898"/>
    </location>
</feature>
<feature type="region of interest" description="Disordered" evidence="2">
    <location>
        <begin position="968"/>
        <end position="1003"/>
    </location>
</feature>
<feature type="compositionally biased region" description="Basic and acidic residues" evidence="2">
    <location>
        <begin position="1614"/>
        <end position="1624"/>
    </location>
</feature>
<dbReference type="Pfam" id="PF21744">
    <property type="entry name" value="BAHCC1-like_Tudor"/>
    <property type="match status" value="1"/>
</dbReference>
<feature type="compositionally biased region" description="Low complexity" evidence="2">
    <location>
        <begin position="1172"/>
        <end position="1183"/>
    </location>
</feature>
<dbReference type="PROSITE" id="PS51038">
    <property type="entry name" value="BAH"/>
    <property type="match status" value="1"/>
</dbReference>
<dbReference type="GO" id="GO:0003682">
    <property type="term" value="F:chromatin binding"/>
    <property type="evidence" value="ECO:0007669"/>
    <property type="project" value="InterPro"/>
</dbReference>
<reference evidence="4" key="1">
    <citation type="submission" date="2020-03" db="EMBL/GenBank/DDBJ databases">
        <authorList>
            <person name="Chebbi M.A."/>
            <person name="Drezen J.M."/>
        </authorList>
    </citation>
    <scope>NUCLEOTIDE SEQUENCE</scope>
    <source>
        <tissue evidence="4">Whole body</tissue>
    </source>
</reference>
<dbReference type="Pfam" id="PF01426">
    <property type="entry name" value="BAH"/>
    <property type="match status" value="1"/>
</dbReference>
<feature type="compositionally biased region" description="Basic and acidic residues" evidence="2">
    <location>
        <begin position="1821"/>
        <end position="1845"/>
    </location>
</feature>
<feature type="compositionally biased region" description="Basic residues" evidence="2">
    <location>
        <begin position="1846"/>
        <end position="1859"/>
    </location>
</feature>
<feature type="region of interest" description="Disordered" evidence="2">
    <location>
        <begin position="1295"/>
        <end position="1321"/>
    </location>
</feature>
<feature type="region of interest" description="Disordered" evidence="2">
    <location>
        <begin position="1244"/>
        <end position="1279"/>
    </location>
</feature>
<protein>
    <recommendedName>
        <fullName evidence="3">BAH domain-containing protein</fullName>
    </recommendedName>
</protein>
<evidence type="ECO:0000259" key="3">
    <source>
        <dbReference type="PROSITE" id="PS51038"/>
    </source>
</evidence>
<evidence type="ECO:0000256" key="1">
    <source>
        <dbReference type="SAM" id="Coils"/>
    </source>
</evidence>
<feature type="coiled-coil region" evidence="1">
    <location>
        <begin position="1070"/>
        <end position="1097"/>
    </location>
</feature>
<feature type="region of interest" description="Disordered" evidence="2">
    <location>
        <begin position="1592"/>
        <end position="1624"/>
    </location>
</feature>
<feature type="compositionally biased region" description="Basic and acidic residues" evidence="2">
    <location>
        <begin position="7"/>
        <end position="20"/>
    </location>
</feature>
<reference evidence="4" key="2">
    <citation type="submission" date="2021-04" db="EMBL/GenBank/DDBJ databases">
        <title>Genome-wide patterns of bracovirus chromosomal integration into multiple host tissues during parasitism.</title>
        <authorList>
            <person name="Chebbi M.A.C."/>
        </authorList>
    </citation>
    <scope>NUCLEOTIDE SEQUENCE</scope>
    <source>
        <tissue evidence="4">Whole body</tissue>
    </source>
</reference>
<feature type="region of interest" description="Disordered" evidence="2">
    <location>
        <begin position="492"/>
        <end position="522"/>
    </location>
</feature>
<feature type="domain" description="BAH" evidence="3">
    <location>
        <begin position="2034"/>
        <end position="2159"/>
    </location>
</feature>
<keyword evidence="5" id="KW-1185">Reference proteome</keyword>
<dbReference type="InterPro" id="IPR048924">
    <property type="entry name" value="BAHCC1-like_Tudor"/>
</dbReference>
<evidence type="ECO:0000313" key="5">
    <source>
        <dbReference type="Proteomes" id="UP000729913"/>
    </source>
</evidence>
<feature type="region of interest" description="Disordered" evidence="2">
    <location>
        <begin position="1806"/>
        <end position="1944"/>
    </location>
</feature>
<comment type="caution">
    <text evidence="4">The sequence shown here is derived from an EMBL/GenBank/DDBJ whole genome shotgun (WGS) entry which is preliminary data.</text>
</comment>
<feature type="compositionally biased region" description="Low complexity" evidence="2">
    <location>
        <begin position="77"/>
        <end position="93"/>
    </location>
</feature>
<feature type="compositionally biased region" description="Polar residues" evidence="2">
    <location>
        <begin position="1262"/>
        <end position="1278"/>
    </location>
</feature>
<sequence length="2162" mass="236971">MKGCGGGRRENSPGPSHDEYFPTSGGGGPMLVPPVAPGGTASRQVGDPGVRGPHNSVPGSATTLWPLAPAQNNLPGSQQSQATPPLAATPAPSHNQGINRYELYSLFPGSNGGSYVATTAATPAATPGRTYHATTHKVSESVFSAAVGVGVGGYTWGAPTPPPGSPYSPVPGVTQLELLAKNLASLAPHHAQQPLTLQGVGVNVGASVHHAQHTQHTLNLAGLHHLHHGESMVTSTSTTSFTSKYIDERILTLGGIHQGTFSPQLSLVTAGTPTLTINSFSSPNTQASVMPASGGLLVQEYQPGDQNNHQLAVCPSSSSGSSVPSGTAACTVSTVIVQGAQTGSAFVQSTMKKRESFVTEQAAAQTAIKVENKTTTRQSCICKSTNINNGKTKVVHSEVGCSRTLPVVSSWNGQDTSSCANAFNQSAATNLIKREPLAAVPCQVAEVSTSLHATTTAVKIEPLPPKSENGIVVSTAAASGIPVGIAVARQRLQHHQETSSTSMRNVSLSHHTSHHASYHHFQPDNLGSTTAMAMGGATLIHCGTGGEDRPAHLAIPSGAALAPSLNATLNSGLSNIGPTAPGAWPPTLWQYPTTEVHWFIFVFRLAAMPSLEPVGFPHLGVGLQGGLQLVRDPTSGHLLLIHAAAEQMQQAVVWPNYPSVHSTPNIGAPPLILPGPATPPSLQLLSDINGARLVLTENKRKQQNNVPIVKIEADCATPSATIIASAESSKALQTVTTMTGSLVTDTPLLTTLHYYPHAPALVQISQSESMQCRTQQRNTFISKATSPVSCLTPPPEVVPTHAIETLDNVLNVQDASNQTDAPEPEEDAHHPSSIEIDGLPIKQEQLFSSCQAPASCNFDIVSSSIEQKSKVDKAAVTFLQKDPKIESISSIDQAIDRVVCKSTEDEELVDSAADEAIIKERIRRRPSRVIEITEENCDSFHENLEFFGRRRDPVELCRKPHYSEEMFNQEKLRESSLNDNFDDETDKDKDKDCQQSVTSTLHASEEVNNVEVEKIDPQDSDIVHSSCSPTEKFKSLDMPSIDCDEEDHSLKAKQDCPAIIPDKNHPDKLNRGIENVVEKLKKNAVTLQDNSEKSNEEIVESSNVGVAISTTTPVARCLPRTLTNGLKKHILRFYEEESSILKNVNSKSLTEQDELKKDSGWLVNGNNLSNLCTSTNNNKNNNNNDDDDDSVSDKSEKNQREKIDSESSDESCKLDVKERKKIKTSVDLSGLELLSNSIAQLEHLKPDGADGTSGSEVEASPGKQSTKKGTQENNNNVDSPLGLLCALAEQRFMEEVGDQKRDNGENEKKGEKRRHSVDDIYRNTKKTRKDLFYSFNDKETNKAKKYDYEADDADDDCTDSEGENKINDYNVCELNIKMFKDKTQSFKIDLQGDLKAHDEISTLRLKEPKSHIKLLDNIPSVSPESVLPGKTSEEEDKMAVVVDYDTCSSSPTVRSSSSAKRKVGRPKKLMCTSTSRHLTETIVAKKSRSKSLVSCLISAKNRQSKFKSQSKPKAIKQTPLHSKNVISSILAEKAKLSQEAKIEKQVIKLKPKFKPQKVKDWEEAPEEVSKSEPEIVELVEAQSDGLVVDKEEVHCEKSKKKKRKSISSSPQRRKSSEEKKESKRRKSSECKECKECARAAKAEKVESIANKCKLVSDHLEIDQLRVLTAMGGLFYAGRLSAVQAPDIYAITLDGERGNRPHIHSREEILRDAIVEVCPTSTKELAPGTRLCAYWSQQYRCLYPGTSVESSEPDSDLDEKFVSVEFDDGDSGRIALDDIRLLLPDYPVVEYDPNPLLTLGKKRRLNSMSDDKRSDGSGVAPGEDKVESNGENGKELDEKTMEEYRERKKLKKRRRDKLKRLVQVVDGKKRHKRHKCCEEHRKHKHRKHRKHKHKHNHHSGHNDSHLSGGESCSGVRTEEEHENESGNRNEQDHQNHQGHSVGNGDVANVDLEIDEESQDPQLVVEEMVVEEKSDKCKGKKNKVRERQESVESRSKMAAFLPARQLWGWAGKGYRRPGAKGRAKKQFFKAIQRGTETIQIGDSAVFLSTGRPDRPYIGKIESMWETTSSNMIVKVKWFYHPEETVGCPTNLKYPGALFESPHMDENDVQTISHKCEVLPLQDYTTKLGKEPHRYLTIYDNNDIYYLAGYYDPTTYLLTLQPGVA</sequence>
<proteinExistence type="predicted"/>
<name>A0A8J5VC23_9HYME</name>
<dbReference type="Proteomes" id="UP000729913">
    <property type="component" value="Unassembled WGS sequence"/>
</dbReference>
<evidence type="ECO:0000313" key="4">
    <source>
        <dbReference type="EMBL" id="KAG8041388.1"/>
    </source>
</evidence>
<dbReference type="OrthoDB" id="6426227at2759"/>
<dbReference type="CDD" id="cd04714">
    <property type="entry name" value="BAH_BAHCC1"/>
    <property type="match status" value="1"/>
</dbReference>
<gene>
    <name evidence="4" type="ORF">G9C98_002376</name>
</gene>
<keyword evidence="1" id="KW-0175">Coiled coil</keyword>
<feature type="region of interest" description="Disordered" evidence="2">
    <location>
        <begin position="1172"/>
        <end position="1215"/>
    </location>
</feature>
<dbReference type="PANTHER" id="PTHR12505">
    <property type="entry name" value="PHD FINGER TRANSCRIPTION FACTOR"/>
    <property type="match status" value="1"/>
</dbReference>
<dbReference type="EMBL" id="JAAOIC020000019">
    <property type="protein sequence ID" value="KAG8041388.1"/>
    <property type="molecule type" value="Genomic_DNA"/>
</dbReference>
<dbReference type="InterPro" id="IPR001025">
    <property type="entry name" value="BAH_dom"/>
</dbReference>
<feature type="compositionally biased region" description="Basic and acidic residues" evidence="2">
    <location>
        <begin position="1915"/>
        <end position="1934"/>
    </location>
</feature>
<dbReference type="InterPro" id="IPR056841">
    <property type="entry name" value="TNRC18_BAHCC1-like_SH3"/>
</dbReference>
<accession>A0A8J5VC23</accession>
<dbReference type="Pfam" id="PF24912">
    <property type="entry name" value="SH3_TNRC18"/>
    <property type="match status" value="1"/>
</dbReference>
<feature type="compositionally biased region" description="Basic and acidic residues" evidence="2">
    <location>
        <begin position="1191"/>
        <end position="1215"/>
    </location>
</feature>
<evidence type="ECO:0000256" key="2">
    <source>
        <dbReference type="SAM" id="MobiDB-lite"/>
    </source>
</evidence>
<feature type="region of interest" description="Disordered" evidence="2">
    <location>
        <begin position="1"/>
        <end position="94"/>
    </location>
</feature>
<dbReference type="SMART" id="SM00439">
    <property type="entry name" value="BAH"/>
    <property type="match status" value="1"/>
</dbReference>
<dbReference type="InterPro" id="IPR052429">
    <property type="entry name" value="BAH_domain_protein"/>
</dbReference>
<organism evidence="4 5">
    <name type="scientific">Cotesia typhae</name>
    <dbReference type="NCBI Taxonomy" id="2053667"/>
    <lineage>
        <taxon>Eukaryota</taxon>
        <taxon>Metazoa</taxon>
        <taxon>Ecdysozoa</taxon>
        <taxon>Arthropoda</taxon>
        <taxon>Hexapoda</taxon>
        <taxon>Insecta</taxon>
        <taxon>Pterygota</taxon>
        <taxon>Neoptera</taxon>
        <taxon>Endopterygota</taxon>
        <taxon>Hymenoptera</taxon>
        <taxon>Apocrita</taxon>
        <taxon>Ichneumonoidea</taxon>
        <taxon>Braconidae</taxon>
        <taxon>Microgastrinae</taxon>
        <taxon>Cotesia</taxon>
    </lineage>
</organism>